<dbReference type="Proteomes" id="UP000009062">
    <property type="component" value="Chromosome"/>
</dbReference>
<evidence type="ECO:0000313" key="8">
    <source>
        <dbReference type="Proteomes" id="UP000009062"/>
    </source>
</evidence>
<dbReference type="eggNOG" id="arCOG00924">
    <property type="taxonomic scope" value="Archaea"/>
</dbReference>
<dbReference type="InterPro" id="IPR027417">
    <property type="entry name" value="P-loop_NTPase"/>
</dbReference>
<organism evidence="7 8">
    <name type="scientific">Pyrobaculum oguniense (strain DSM 13380 / JCM 10595 / TE7)</name>
    <dbReference type="NCBI Taxonomy" id="698757"/>
    <lineage>
        <taxon>Archaea</taxon>
        <taxon>Thermoproteota</taxon>
        <taxon>Thermoprotei</taxon>
        <taxon>Thermoproteales</taxon>
        <taxon>Thermoproteaceae</taxon>
        <taxon>Pyrobaculum</taxon>
    </lineage>
</organism>
<feature type="domain" description="ABC transporter" evidence="6">
    <location>
        <begin position="3"/>
        <end position="235"/>
    </location>
</feature>
<dbReference type="PROSITE" id="PS50893">
    <property type="entry name" value="ABC_TRANSPORTER_2"/>
    <property type="match status" value="1"/>
</dbReference>
<dbReference type="InterPro" id="IPR003593">
    <property type="entry name" value="AAA+_ATPase"/>
</dbReference>
<evidence type="ECO:0000256" key="5">
    <source>
        <dbReference type="ARBA" id="ARBA00022970"/>
    </source>
</evidence>
<keyword evidence="8" id="KW-1185">Reference proteome</keyword>
<dbReference type="EMBL" id="CP003316">
    <property type="protein sequence ID" value="AFA40692.1"/>
    <property type="molecule type" value="Genomic_DNA"/>
</dbReference>
<keyword evidence="4" id="KW-0067">ATP-binding</keyword>
<reference evidence="7 8" key="1">
    <citation type="journal article" date="2012" name="Stand. Genomic Sci.">
        <title>Complete genome sequence of Pyrobaculum oguniense.</title>
        <authorList>
            <person name="Bernick D.L."/>
            <person name="Karplus K."/>
            <person name="Lui L.M."/>
            <person name="Coker J.K."/>
            <person name="Murphy J.N."/>
            <person name="Chan P.P."/>
            <person name="Cozen A.E."/>
            <person name="Lowe T.M."/>
        </authorList>
    </citation>
    <scope>NUCLEOTIDE SEQUENCE [LARGE SCALE GENOMIC DNA]</scope>
    <source>
        <strain evidence="7 8">TE7</strain>
    </source>
</reference>
<name>H6QDS2_PYROT</name>
<evidence type="ECO:0000256" key="4">
    <source>
        <dbReference type="ARBA" id="ARBA00022840"/>
    </source>
</evidence>
<evidence type="ECO:0000256" key="3">
    <source>
        <dbReference type="ARBA" id="ARBA00022741"/>
    </source>
</evidence>
<dbReference type="PANTHER" id="PTHR43820:SF4">
    <property type="entry name" value="HIGH-AFFINITY BRANCHED-CHAIN AMINO ACID TRANSPORT ATP-BINDING PROTEIN LIVF"/>
    <property type="match status" value="1"/>
</dbReference>
<proteinExistence type="inferred from homology"/>
<dbReference type="SMART" id="SM00382">
    <property type="entry name" value="AAA"/>
    <property type="match status" value="1"/>
</dbReference>
<dbReference type="AlphaFoldDB" id="H6QDS2"/>
<dbReference type="InterPro" id="IPR017871">
    <property type="entry name" value="ABC_transporter-like_CS"/>
</dbReference>
<dbReference type="STRING" id="698757.Pogu_2665"/>
<dbReference type="GO" id="GO:0015807">
    <property type="term" value="P:L-amino acid transport"/>
    <property type="evidence" value="ECO:0007669"/>
    <property type="project" value="TreeGrafter"/>
</dbReference>
<dbReference type="HOGENOM" id="CLU_000604_1_2_2"/>
<dbReference type="SUPFAM" id="SSF52540">
    <property type="entry name" value="P-loop containing nucleoside triphosphate hydrolases"/>
    <property type="match status" value="1"/>
</dbReference>
<dbReference type="GO" id="GO:0015658">
    <property type="term" value="F:branched-chain amino acid transmembrane transporter activity"/>
    <property type="evidence" value="ECO:0007669"/>
    <property type="project" value="TreeGrafter"/>
</dbReference>
<keyword evidence="5" id="KW-0029">Amino-acid transport</keyword>
<sequence length="235" mass="26049">MMLSVKNLEVRYGKLKALWGVNVDVNKGEIVGLIGPNGAGKTTTINSIIGFVKPEKGIILMEGRDITNLSITARIKAGISVVPEGRKVFPYLTVEENLLMGSVVGNWNRRKEALEFVYNLFPRLKERRKLFASQLSGGEQQMLVIARALMSRPKLVLVDEPTLGLAPKIVDQVYDIIKKIRDEEKITIFIADQNAEIVLKTADRAYVIENGKIVLEGDAASLMRNPLIVTTYLGV</sequence>
<dbReference type="KEGG" id="pog:Pogu_2665"/>
<dbReference type="InterPro" id="IPR052156">
    <property type="entry name" value="BCAA_Transport_ATP-bd_LivF"/>
</dbReference>
<dbReference type="PROSITE" id="PS00211">
    <property type="entry name" value="ABC_TRANSPORTER_1"/>
    <property type="match status" value="1"/>
</dbReference>
<dbReference type="Gene3D" id="3.40.50.300">
    <property type="entry name" value="P-loop containing nucleotide triphosphate hydrolases"/>
    <property type="match status" value="1"/>
</dbReference>
<evidence type="ECO:0000256" key="2">
    <source>
        <dbReference type="ARBA" id="ARBA00022448"/>
    </source>
</evidence>
<evidence type="ECO:0000313" key="7">
    <source>
        <dbReference type="EMBL" id="AFA40692.1"/>
    </source>
</evidence>
<protein>
    <submittedName>
        <fullName evidence="7">ABC-type branched-chain amino acid transport systems, ATPase component</fullName>
    </submittedName>
</protein>
<dbReference type="GO" id="GO:0005524">
    <property type="term" value="F:ATP binding"/>
    <property type="evidence" value="ECO:0007669"/>
    <property type="project" value="UniProtKB-KW"/>
</dbReference>
<gene>
    <name evidence="7" type="ordered locus">Pogu_2665</name>
</gene>
<evidence type="ECO:0000256" key="1">
    <source>
        <dbReference type="ARBA" id="ARBA00005417"/>
    </source>
</evidence>
<dbReference type="InterPro" id="IPR003439">
    <property type="entry name" value="ABC_transporter-like_ATP-bd"/>
</dbReference>
<dbReference type="Pfam" id="PF00005">
    <property type="entry name" value="ABC_tran"/>
    <property type="match status" value="1"/>
</dbReference>
<evidence type="ECO:0000259" key="6">
    <source>
        <dbReference type="PROSITE" id="PS50893"/>
    </source>
</evidence>
<dbReference type="CDD" id="cd03224">
    <property type="entry name" value="ABC_TM1139_LivF_branched"/>
    <property type="match status" value="1"/>
</dbReference>
<keyword evidence="2" id="KW-0813">Transport</keyword>
<dbReference type="GO" id="GO:0016887">
    <property type="term" value="F:ATP hydrolysis activity"/>
    <property type="evidence" value="ECO:0007669"/>
    <property type="project" value="InterPro"/>
</dbReference>
<comment type="similarity">
    <text evidence="1">Belongs to the ABC transporter superfamily.</text>
</comment>
<accession>H6QDS2</accession>
<dbReference type="PANTHER" id="PTHR43820">
    <property type="entry name" value="HIGH-AFFINITY BRANCHED-CHAIN AMINO ACID TRANSPORT ATP-BINDING PROTEIN LIVF"/>
    <property type="match status" value="1"/>
</dbReference>
<keyword evidence="3" id="KW-0547">Nucleotide-binding</keyword>